<evidence type="ECO:0008006" key="3">
    <source>
        <dbReference type="Google" id="ProtNLM"/>
    </source>
</evidence>
<protein>
    <recommendedName>
        <fullName evidence="3">NERD domain-containing protein</fullName>
    </recommendedName>
</protein>
<evidence type="ECO:0000313" key="2">
    <source>
        <dbReference type="Proteomes" id="UP001240150"/>
    </source>
</evidence>
<keyword evidence="2" id="KW-1185">Reference proteome</keyword>
<reference evidence="1 2" key="1">
    <citation type="submission" date="2023-06" db="EMBL/GenBank/DDBJ databases">
        <authorList>
            <person name="Yushchuk O."/>
            <person name="Binda E."/>
            <person name="Ruckert-Reed C."/>
            <person name="Fedorenko V."/>
            <person name="Kalinowski J."/>
            <person name="Marinelli F."/>
        </authorList>
    </citation>
    <scope>NUCLEOTIDE SEQUENCE [LARGE SCALE GENOMIC DNA]</scope>
    <source>
        <strain evidence="1 2">NRRL 3884</strain>
    </source>
</reference>
<gene>
    <name evidence="1" type="ORF">ACTOB_002125</name>
</gene>
<accession>A0ABY8WSA1</accession>
<evidence type="ECO:0000313" key="1">
    <source>
        <dbReference type="EMBL" id="WIN00762.1"/>
    </source>
</evidence>
<proteinExistence type="predicted"/>
<sequence length="176" mass="18979">MPKLTPVEWARRVRAERDNRRQESADARALARLDRLGPDWFLVDLPPGPGFLAIGPGGTYAVTVADHGRSRVLIVGDTVQIGGRRPPHVIDARLTARRTAEALSAALGRAVPVTPVLTFIGSGVISFHGLPRECLIATDRELDRLLLAGGARLSPATVRKIADLAEEQSRAWSAGR</sequence>
<dbReference type="EMBL" id="CP126980">
    <property type="protein sequence ID" value="WIN00762.1"/>
    <property type="molecule type" value="Genomic_DNA"/>
</dbReference>
<dbReference type="Proteomes" id="UP001240150">
    <property type="component" value="Chromosome"/>
</dbReference>
<dbReference type="RefSeq" id="WP_284922289.1">
    <property type="nucleotide sequence ID" value="NZ_CP126980.1"/>
</dbReference>
<organism evidence="1 2">
    <name type="scientific">Actinoplanes oblitus</name>
    <dbReference type="NCBI Taxonomy" id="3040509"/>
    <lineage>
        <taxon>Bacteria</taxon>
        <taxon>Bacillati</taxon>
        <taxon>Actinomycetota</taxon>
        <taxon>Actinomycetes</taxon>
        <taxon>Micromonosporales</taxon>
        <taxon>Micromonosporaceae</taxon>
        <taxon>Actinoplanes</taxon>
    </lineage>
</organism>
<name>A0ABY8WSA1_9ACTN</name>